<dbReference type="EMBL" id="CP001510">
    <property type="protein sequence ID" value="ACS42440.1"/>
    <property type="molecule type" value="Genomic_DNA"/>
</dbReference>
<feature type="region of interest" description="Disordered" evidence="1">
    <location>
        <begin position="1"/>
        <end position="41"/>
    </location>
</feature>
<reference evidence="2 3" key="1">
    <citation type="journal article" date="2009" name="PLoS ONE">
        <title>Methylobacterium genome sequences: a reference blueprint to investigate microbial metabolism of C1 compounds from natural and industrial sources.</title>
        <authorList>
            <person name="Vuilleumier S."/>
            <person name="Chistoserdova L."/>
            <person name="Lee M.-C."/>
            <person name="Bringel F."/>
            <person name="Lajus A."/>
            <person name="Zhou Y."/>
            <person name="Gourion B."/>
            <person name="Barbe V."/>
            <person name="Chang J."/>
            <person name="Cruveiller S."/>
            <person name="Dossat C."/>
            <person name="Gillett W."/>
            <person name="Gruffaz C."/>
            <person name="Haugen E."/>
            <person name="Hourcade E."/>
            <person name="Levy R."/>
            <person name="Mangenot S."/>
            <person name="Muller E."/>
            <person name="Nadalig T."/>
            <person name="Pagni M."/>
            <person name="Penny C."/>
            <person name="Peyraud R."/>
            <person name="Robinson D.G."/>
            <person name="Roche D."/>
            <person name="Rouy Z."/>
            <person name="Saenampechek C."/>
            <person name="Salvignol G."/>
            <person name="Vallenet D."/>
            <person name="Wu Z."/>
            <person name="Marx C.J."/>
            <person name="Vorholt J.A."/>
            <person name="Olson M.V."/>
            <person name="Kaul R."/>
            <person name="Weissenbach J."/>
            <person name="Medigue C."/>
            <person name="Lidstrom M.E."/>
        </authorList>
    </citation>
    <scope>NUCLEOTIDE SEQUENCE [LARGE SCALE GENOMIC DNA]</scope>
    <source>
        <strain evidence="3">ATCC 14718 / DSM 1338 / JCM 2805 / NCIMB 9133 / AM1</strain>
    </source>
</reference>
<evidence type="ECO:0000313" key="2">
    <source>
        <dbReference type="EMBL" id="ACS42440.1"/>
    </source>
</evidence>
<name>C5ARV2_METEA</name>
<accession>C5ARV2</accession>
<sequence length="96" mass="10789">MVEPPGSQPRARRPLRSPRSPAAGASPHRGRNSLRPTAGPVRGVWRGRHRFLGLNGRFTWLGTVRFGKGECFCFVAPDPYETFDGIRPRIRSFDDD</sequence>
<feature type="compositionally biased region" description="Low complexity" evidence="1">
    <location>
        <begin position="17"/>
        <end position="27"/>
    </location>
</feature>
<keyword evidence="3" id="KW-1185">Reference proteome</keyword>
<dbReference type="AlphaFoldDB" id="C5ARV2"/>
<dbReference type="HOGENOM" id="CLU_2356487_0_0_5"/>
<dbReference type="KEGG" id="mea:Mex_1p4829"/>
<evidence type="ECO:0000313" key="3">
    <source>
        <dbReference type="Proteomes" id="UP000009081"/>
    </source>
</evidence>
<dbReference type="STRING" id="272630.MexAM1_META1p4829"/>
<evidence type="ECO:0000256" key="1">
    <source>
        <dbReference type="SAM" id="MobiDB-lite"/>
    </source>
</evidence>
<protein>
    <submittedName>
        <fullName evidence="2">Uncharacterized protein</fullName>
    </submittedName>
</protein>
<gene>
    <name evidence="2" type="ordered locus">MexAM1_META1p4829</name>
</gene>
<organism evidence="2 3">
    <name type="scientific">Methylorubrum extorquens (strain ATCC 14718 / DSM 1338 / JCM 2805 / NCIMB 9133 / AM1)</name>
    <name type="common">Methylobacterium extorquens</name>
    <dbReference type="NCBI Taxonomy" id="272630"/>
    <lineage>
        <taxon>Bacteria</taxon>
        <taxon>Pseudomonadati</taxon>
        <taxon>Pseudomonadota</taxon>
        <taxon>Alphaproteobacteria</taxon>
        <taxon>Hyphomicrobiales</taxon>
        <taxon>Methylobacteriaceae</taxon>
        <taxon>Methylorubrum</taxon>
    </lineage>
</organism>
<dbReference type="Proteomes" id="UP000009081">
    <property type="component" value="Chromosome"/>
</dbReference>
<proteinExistence type="predicted"/>